<dbReference type="RefSeq" id="XP_019046652.1">
    <property type="nucleotide sequence ID" value="XM_019192022.1"/>
</dbReference>
<accession>A0A1B9G3L7</accession>
<reference evidence="2" key="4">
    <citation type="submission" date="2024-02" db="EMBL/GenBank/DDBJ databases">
        <title>Comparative genomics of Cryptococcus and Kwoniella reveals pathogenesis evolution and contrasting modes of karyotype evolution via chromosome fusion or intercentromeric recombination.</title>
        <authorList>
            <person name="Coelho M.A."/>
            <person name="David-Palma M."/>
            <person name="Shea T."/>
            <person name="Bowers K."/>
            <person name="McGinley-Smith S."/>
            <person name="Mohammad A.W."/>
            <person name="Gnirke A."/>
            <person name="Yurkov A.M."/>
            <person name="Nowrousian M."/>
            <person name="Sun S."/>
            <person name="Cuomo C.A."/>
            <person name="Heitman J."/>
        </authorList>
    </citation>
    <scope>NUCLEOTIDE SEQUENCE</scope>
    <source>
        <strain evidence="2">CBS 10118</strain>
    </source>
</reference>
<reference evidence="1" key="3">
    <citation type="submission" date="2014-01" db="EMBL/GenBank/DDBJ databases">
        <title>Evolution of pathogenesis and genome organization in the Tremellales.</title>
        <authorList>
            <person name="Cuomo C."/>
            <person name="Litvintseva A."/>
            <person name="Heitman J."/>
            <person name="Chen Y."/>
            <person name="Sun S."/>
            <person name="Springer D."/>
            <person name="Dromer F."/>
            <person name="Young S."/>
            <person name="Zeng Q."/>
            <person name="Chapman S."/>
            <person name="Gujja S."/>
            <person name="Saif S."/>
            <person name="Birren B."/>
        </authorList>
    </citation>
    <scope>NUCLEOTIDE SEQUENCE</scope>
    <source>
        <strain evidence="1">CBS 10118</strain>
    </source>
</reference>
<dbReference type="GeneID" id="30209801"/>
<protein>
    <submittedName>
        <fullName evidence="1">Uncharacterized protein</fullName>
    </submittedName>
</protein>
<dbReference type="AlphaFoldDB" id="A0A1B9G3L7"/>
<proteinExistence type="predicted"/>
<dbReference type="EMBL" id="KI894021">
    <property type="protein sequence ID" value="OCF25582.1"/>
    <property type="molecule type" value="Genomic_DNA"/>
</dbReference>
<organism evidence="1">
    <name type="scientific">Kwoniella bestiolae CBS 10118</name>
    <dbReference type="NCBI Taxonomy" id="1296100"/>
    <lineage>
        <taxon>Eukaryota</taxon>
        <taxon>Fungi</taxon>
        <taxon>Dikarya</taxon>
        <taxon>Basidiomycota</taxon>
        <taxon>Agaricomycotina</taxon>
        <taxon>Tremellomycetes</taxon>
        <taxon>Tremellales</taxon>
        <taxon>Cryptococcaceae</taxon>
        <taxon>Kwoniella</taxon>
    </lineage>
</organism>
<dbReference type="VEuPathDB" id="FungiDB:I302_05402"/>
<dbReference type="Proteomes" id="UP000092730">
    <property type="component" value="Chromosome 4"/>
</dbReference>
<evidence type="ECO:0000313" key="1">
    <source>
        <dbReference type="EMBL" id="OCF25582.1"/>
    </source>
</evidence>
<gene>
    <name evidence="1" type="ORF">I302_05402</name>
    <name evidence="2" type="ORF">I302_106278</name>
</gene>
<sequence>MDRSDPDPDPDPDSDGNARYTLCTIWVDNQPKRVRVPFKPFTDLFDLDVHQDVIIIQEDHGVHNSGKTHIKMRTLHLFNEGEDTVPYDQDVFEIQEEGWSGEEGPHNISLTVDGRAMVWCGGVAWIYDWTSGEKLGRIPPIAPTIWKSNLGMAWAGKNIVLGLDMPHHPDDQDQLSTTAYLAAFEVNNTCPGTSSLPLLLELPFSPDLLDDTVRDLLDLPRDTKISLRGQDHLPFLQRNAPFGLILVATEFTINDDNIWRLIIVLPTNELQKFDLKKERGIPPPDVARGNEWDPFAGLEATPYSKWCGHAYTFVEPAHSPDYFHGFYEAQHSLRLYHHNHSFMERHGLLHLTILDFNQKRLRTVASDFKSLGGLGTIGEVETQSLAADRRKPFRYKRAIIKPIKDGLESNLGCAEVVGEFALGQKGEVNVLLFDGERLFLQQRSIGKCWILDFGVREIVGILGEEPRAEEEERLETVSETSMEILKAQAAGGVEEEGHLHSGIGIDVDIPPQVDGDA</sequence>
<reference evidence="2" key="2">
    <citation type="submission" date="2013-07" db="EMBL/GenBank/DDBJ databases">
        <authorList>
            <consortium name="The Broad Institute Genome Sequencing Platform"/>
            <person name="Cuomo C."/>
            <person name="Litvintseva A."/>
            <person name="Chen Y."/>
            <person name="Heitman J."/>
            <person name="Sun S."/>
            <person name="Springer D."/>
            <person name="Dromer F."/>
            <person name="Young S.K."/>
            <person name="Zeng Q."/>
            <person name="Gargeya S."/>
            <person name="Fitzgerald M."/>
            <person name="Abouelleil A."/>
            <person name="Alvarado L."/>
            <person name="Berlin A.M."/>
            <person name="Chapman S.B."/>
            <person name="Dewar J."/>
            <person name="Goldberg J."/>
            <person name="Griggs A."/>
            <person name="Gujja S."/>
            <person name="Hansen M."/>
            <person name="Howarth C."/>
            <person name="Imamovic A."/>
            <person name="Larimer J."/>
            <person name="McCowan C."/>
            <person name="Murphy C."/>
            <person name="Pearson M."/>
            <person name="Priest M."/>
            <person name="Roberts A."/>
            <person name="Saif S."/>
            <person name="Shea T."/>
            <person name="Sykes S."/>
            <person name="Wortman J."/>
            <person name="Nusbaum C."/>
            <person name="Birren B."/>
        </authorList>
    </citation>
    <scope>NUCLEOTIDE SEQUENCE</scope>
    <source>
        <strain evidence="2">CBS 10118</strain>
    </source>
</reference>
<name>A0A1B9G3L7_9TREE</name>
<evidence type="ECO:0000313" key="3">
    <source>
        <dbReference type="Proteomes" id="UP000092730"/>
    </source>
</evidence>
<dbReference type="EMBL" id="CP144544">
    <property type="protein sequence ID" value="WVW84248.1"/>
    <property type="molecule type" value="Genomic_DNA"/>
</dbReference>
<keyword evidence="3" id="KW-1185">Reference proteome</keyword>
<reference evidence="1" key="1">
    <citation type="submission" date="2013-07" db="EMBL/GenBank/DDBJ databases">
        <title>The Genome Sequence of Cryptococcus bestiolae CBS10118.</title>
        <authorList>
            <consortium name="The Broad Institute Genome Sequencing Platform"/>
            <person name="Cuomo C."/>
            <person name="Litvintseva A."/>
            <person name="Chen Y."/>
            <person name="Heitman J."/>
            <person name="Sun S."/>
            <person name="Springer D."/>
            <person name="Dromer F."/>
            <person name="Young S.K."/>
            <person name="Zeng Q."/>
            <person name="Gargeya S."/>
            <person name="Fitzgerald M."/>
            <person name="Abouelleil A."/>
            <person name="Alvarado L."/>
            <person name="Berlin A.M."/>
            <person name="Chapman S.B."/>
            <person name="Dewar J."/>
            <person name="Goldberg J."/>
            <person name="Griggs A."/>
            <person name="Gujja S."/>
            <person name="Hansen M."/>
            <person name="Howarth C."/>
            <person name="Imamovic A."/>
            <person name="Larimer J."/>
            <person name="McCowan C."/>
            <person name="Murphy C."/>
            <person name="Pearson M."/>
            <person name="Priest M."/>
            <person name="Roberts A."/>
            <person name="Saif S."/>
            <person name="Shea T."/>
            <person name="Sykes S."/>
            <person name="Wortman J."/>
            <person name="Nusbaum C."/>
            <person name="Birren B."/>
        </authorList>
    </citation>
    <scope>NUCLEOTIDE SEQUENCE [LARGE SCALE GENOMIC DNA]</scope>
    <source>
        <strain evidence="1">CBS 10118</strain>
    </source>
</reference>
<dbReference type="KEGG" id="kbi:30209801"/>
<dbReference type="OrthoDB" id="2561360at2759"/>
<evidence type="ECO:0000313" key="2">
    <source>
        <dbReference type="EMBL" id="WVW84248.1"/>
    </source>
</evidence>